<dbReference type="GO" id="GO:0030420">
    <property type="term" value="P:establishment of competence for transformation"/>
    <property type="evidence" value="ECO:0007669"/>
    <property type="project" value="InterPro"/>
</dbReference>
<feature type="transmembrane region" description="Helical" evidence="6">
    <location>
        <begin position="278"/>
        <end position="300"/>
    </location>
</feature>
<proteinExistence type="predicted"/>
<dbReference type="InterPro" id="IPR004797">
    <property type="entry name" value="Competence_ComEC/Rec2"/>
</dbReference>
<feature type="transmembrane region" description="Helical" evidence="6">
    <location>
        <begin position="141"/>
        <end position="164"/>
    </location>
</feature>
<protein>
    <submittedName>
        <fullName evidence="8">DNA internalization-related competence protein ComEC/Rec2</fullName>
    </submittedName>
</protein>
<keyword evidence="3 6" id="KW-0812">Transmembrane</keyword>
<evidence type="ECO:0000256" key="3">
    <source>
        <dbReference type="ARBA" id="ARBA00022692"/>
    </source>
</evidence>
<evidence type="ECO:0000259" key="7">
    <source>
        <dbReference type="SMART" id="SM00849"/>
    </source>
</evidence>
<evidence type="ECO:0000256" key="6">
    <source>
        <dbReference type="SAM" id="Phobius"/>
    </source>
</evidence>
<dbReference type="Pfam" id="PF03772">
    <property type="entry name" value="Competence"/>
    <property type="match status" value="1"/>
</dbReference>
<keyword evidence="5 6" id="KW-0472">Membrane</keyword>
<dbReference type="SUPFAM" id="SSF56281">
    <property type="entry name" value="Metallo-hydrolase/oxidoreductase"/>
    <property type="match status" value="1"/>
</dbReference>
<dbReference type="InterPro" id="IPR025405">
    <property type="entry name" value="DUF4131"/>
</dbReference>
<dbReference type="EMBL" id="BLXZ01000010">
    <property type="protein sequence ID" value="GFO70552.1"/>
    <property type="molecule type" value="Genomic_DNA"/>
</dbReference>
<dbReference type="InterPro" id="IPR035681">
    <property type="entry name" value="ComA-like_MBL"/>
</dbReference>
<dbReference type="Pfam" id="PF13567">
    <property type="entry name" value="DUF4131"/>
    <property type="match status" value="1"/>
</dbReference>
<evidence type="ECO:0000313" key="9">
    <source>
        <dbReference type="Proteomes" id="UP000587586"/>
    </source>
</evidence>
<feature type="transmembrane region" description="Helical" evidence="6">
    <location>
        <begin position="382"/>
        <end position="408"/>
    </location>
</feature>
<accession>A0A6V8ND44</accession>
<feature type="transmembrane region" description="Helical" evidence="6">
    <location>
        <begin position="200"/>
        <end position="217"/>
    </location>
</feature>
<keyword evidence="9" id="KW-1185">Reference proteome</keyword>
<dbReference type="InterPro" id="IPR004477">
    <property type="entry name" value="ComEC_N"/>
</dbReference>
<feature type="transmembrane region" description="Helical" evidence="6">
    <location>
        <begin position="176"/>
        <end position="194"/>
    </location>
</feature>
<evidence type="ECO:0000256" key="1">
    <source>
        <dbReference type="ARBA" id="ARBA00004651"/>
    </source>
</evidence>
<dbReference type="CDD" id="cd07731">
    <property type="entry name" value="ComA-like_MBL-fold"/>
    <property type="match status" value="1"/>
</dbReference>
<dbReference type="Proteomes" id="UP000587586">
    <property type="component" value="Unassembled WGS sequence"/>
</dbReference>
<reference evidence="9" key="1">
    <citation type="submission" date="2020-06" db="EMBL/GenBank/DDBJ databases">
        <title>Draft genomic sequecing of Geomonas sp. Red745.</title>
        <authorList>
            <person name="Itoh H."/>
            <person name="Xu Z.X."/>
            <person name="Ushijima N."/>
            <person name="Masuda Y."/>
            <person name="Shiratori Y."/>
            <person name="Senoo K."/>
        </authorList>
    </citation>
    <scope>NUCLEOTIDE SEQUENCE [LARGE SCALE GENOMIC DNA]</scope>
    <source>
        <strain evidence="9">Red745</strain>
    </source>
</reference>
<name>A0A6V8ND44_9BACT</name>
<keyword evidence="4 6" id="KW-1133">Transmembrane helix</keyword>
<evidence type="ECO:0000256" key="4">
    <source>
        <dbReference type="ARBA" id="ARBA00022989"/>
    </source>
</evidence>
<dbReference type="AlphaFoldDB" id="A0A6V8ND44"/>
<dbReference type="PANTHER" id="PTHR30619:SF1">
    <property type="entry name" value="RECOMBINATION PROTEIN 2"/>
    <property type="match status" value="1"/>
</dbReference>
<dbReference type="InterPro" id="IPR036866">
    <property type="entry name" value="RibonucZ/Hydroxyglut_hydro"/>
</dbReference>
<feature type="transmembrane region" description="Helical" evidence="6">
    <location>
        <begin position="249"/>
        <end position="266"/>
    </location>
</feature>
<feature type="transmembrane region" description="Helical" evidence="6">
    <location>
        <begin position="224"/>
        <end position="243"/>
    </location>
</feature>
<dbReference type="GO" id="GO:0005886">
    <property type="term" value="C:plasma membrane"/>
    <property type="evidence" value="ECO:0007669"/>
    <property type="project" value="UniProtKB-SubCell"/>
</dbReference>
<dbReference type="PANTHER" id="PTHR30619">
    <property type="entry name" value="DNA INTERNALIZATION/COMPETENCE PROTEIN COMEC/REC2"/>
    <property type="match status" value="1"/>
</dbReference>
<dbReference type="Gene3D" id="3.60.15.10">
    <property type="entry name" value="Ribonuclease Z/Hydroxyacylglutathione hydrolase-like"/>
    <property type="match status" value="1"/>
</dbReference>
<evidence type="ECO:0000256" key="2">
    <source>
        <dbReference type="ARBA" id="ARBA00022475"/>
    </source>
</evidence>
<dbReference type="SMART" id="SM00849">
    <property type="entry name" value="Lactamase_B"/>
    <property type="match status" value="1"/>
</dbReference>
<dbReference type="InterPro" id="IPR052159">
    <property type="entry name" value="Competence_DNA_uptake"/>
</dbReference>
<feature type="domain" description="Metallo-beta-lactamase" evidence="7">
    <location>
        <begin position="431"/>
        <end position="635"/>
    </location>
</feature>
<evidence type="ECO:0000256" key="5">
    <source>
        <dbReference type="ARBA" id="ARBA00023136"/>
    </source>
</evidence>
<dbReference type="NCBIfam" id="TIGR00361">
    <property type="entry name" value="ComEC_Rec2"/>
    <property type="match status" value="1"/>
</dbReference>
<keyword evidence="2" id="KW-1003">Cell membrane</keyword>
<dbReference type="NCBIfam" id="TIGR00360">
    <property type="entry name" value="ComEC_N-term"/>
    <property type="match status" value="1"/>
</dbReference>
<sequence>MVLDELLLREGQEHRLPGRLLVHIKQGRVPLGTGDRILFSSKLRRPRLLGLPGESDYPRRLAYQGIFLTGFLKDPGQLVLLESGEGWRYDIDRLAARLGRFLMEHAPPAEAGILKALLIGDTGDVPPELDTAYAVSGVNHILSISGFHVGIIFLCLFQLLFMLARQIETLSRLCNLRRTLLLVALPAVVFYLFLSGTQAATLRSVLMIVAVLLALYLKRELDPVNCIILAAMAILCFAPETLFNLSFQLSFLAIWGLVVLSPQLAAPFSRIKGVRGWLLPLAAASAAAILVTLVPVAFYFHRVSFTGLLANLAVVPLMGYGAVVVGFASLPVCLIAPAAAHPLVQLAAALVRFSDYLIVHLARLPVWNGYCPDRIDLALSVAALMALTLVRSVRLGQGVVLLLVMVLVARGIPAARSADGQLTVIFLSVGQGDAALVRLPDGKQMLVDGGGDYGDLELRVGERLLGPALHALNVDRLDYLVLSHPHPDHLQGVLWAAANLEVGEFWESGIPGDAQEYRKLKWVLASRAVPVRTVNAAGAPFKAGGVLVEPLWPEQTVAVSADENDNSLVFRLRHGQSSVLFTGDLGGEPETGLLDSGRTLAATLLKVPHHGSKYSSSVEFLKAVAPKAAVVSAGFGNNFHLPAPSTLWRLQHRGTRVYRTDLEGSIQAICQTDGTVIIGAPWGHFN</sequence>
<gene>
    <name evidence="8" type="ORF">GMLC_41310</name>
</gene>
<feature type="transmembrane region" description="Helical" evidence="6">
    <location>
        <begin position="312"/>
        <end position="336"/>
    </location>
</feature>
<comment type="subcellular location">
    <subcellularLocation>
        <location evidence="1">Cell membrane</location>
        <topology evidence="1">Multi-pass membrane protein</topology>
    </subcellularLocation>
</comment>
<dbReference type="Pfam" id="PF00753">
    <property type="entry name" value="Lactamase_B"/>
    <property type="match status" value="1"/>
</dbReference>
<dbReference type="InterPro" id="IPR001279">
    <property type="entry name" value="Metallo-B-lactamas"/>
</dbReference>
<organism evidence="8 9">
    <name type="scientific">Geomonas limicola</name>
    <dbReference type="NCBI Taxonomy" id="2740186"/>
    <lineage>
        <taxon>Bacteria</taxon>
        <taxon>Pseudomonadati</taxon>
        <taxon>Thermodesulfobacteriota</taxon>
        <taxon>Desulfuromonadia</taxon>
        <taxon>Geobacterales</taxon>
        <taxon>Geobacteraceae</taxon>
        <taxon>Geomonas</taxon>
    </lineage>
</organism>
<evidence type="ECO:0000313" key="8">
    <source>
        <dbReference type="EMBL" id="GFO70552.1"/>
    </source>
</evidence>
<comment type="caution">
    <text evidence="8">The sequence shown here is derived from an EMBL/GenBank/DDBJ whole genome shotgun (WGS) entry which is preliminary data.</text>
</comment>